<keyword evidence="8" id="KW-0333">Golgi apparatus</keyword>
<evidence type="ECO:0000256" key="1">
    <source>
        <dbReference type="ARBA" id="ARBA00004323"/>
    </source>
</evidence>
<dbReference type="OrthoDB" id="4484309at2759"/>
<dbReference type="SUPFAM" id="SSF53448">
    <property type="entry name" value="Nucleotide-diphospho-sugar transferases"/>
    <property type="match status" value="1"/>
</dbReference>
<dbReference type="GeneID" id="63741746"/>
<evidence type="ECO:0000256" key="5">
    <source>
        <dbReference type="ARBA" id="ARBA00022692"/>
    </source>
</evidence>
<keyword evidence="5" id="KW-0812">Transmembrane</keyword>
<dbReference type="PANTHER" id="PTHR31646">
    <property type="entry name" value="ALPHA-1,2-MANNOSYLTRANSFERASE MNN2"/>
    <property type="match status" value="1"/>
</dbReference>
<dbReference type="PANTHER" id="PTHR31646:SF1">
    <property type="entry name" value="ALPHA-1,2-MANNOSYLTRANSFERASE MNN2"/>
    <property type="match status" value="1"/>
</dbReference>
<gene>
    <name evidence="11" type="ORF">MAM_07291</name>
</gene>
<accession>A0A0B2WN04</accession>
<keyword evidence="9" id="KW-0472">Membrane</keyword>
<keyword evidence="11" id="KW-0328">Glycosyltransferase</keyword>
<keyword evidence="12" id="KW-1185">Reference proteome</keyword>
<feature type="region of interest" description="Disordered" evidence="10">
    <location>
        <begin position="85"/>
        <end position="105"/>
    </location>
</feature>
<dbReference type="Proteomes" id="UP000030816">
    <property type="component" value="Unassembled WGS sequence"/>
</dbReference>
<dbReference type="STRING" id="1081103.A0A0B2WN04"/>
<comment type="pathway">
    <text evidence="2">Protein modification; protein glycosylation.</text>
</comment>
<comment type="subcellular location">
    <subcellularLocation>
        <location evidence="1">Golgi apparatus membrane</location>
        <topology evidence="1">Single-pass type II membrane protein</topology>
    </subcellularLocation>
</comment>
<evidence type="ECO:0000313" key="12">
    <source>
        <dbReference type="Proteomes" id="UP000030816"/>
    </source>
</evidence>
<dbReference type="RefSeq" id="XP_040675938.1">
    <property type="nucleotide sequence ID" value="XM_040826089.1"/>
</dbReference>
<dbReference type="Pfam" id="PF11051">
    <property type="entry name" value="Mannosyl_trans3"/>
    <property type="match status" value="2"/>
</dbReference>
<keyword evidence="6" id="KW-0735">Signal-anchor</keyword>
<dbReference type="EMBL" id="AZHE01000029">
    <property type="protein sequence ID" value="KHN94872.1"/>
    <property type="molecule type" value="Genomic_DNA"/>
</dbReference>
<dbReference type="GO" id="GO:0046354">
    <property type="term" value="P:mannan biosynthetic process"/>
    <property type="evidence" value="ECO:0007669"/>
    <property type="project" value="TreeGrafter"/>
</dbReference>
<evidence type="ECO:0000256" key="7">
    <source>
        <dbReference type="ARBA" id="ARBA00022989"/>
    </source>
</evidence>
<dbReference type="GO" id="GO:0000026">
    <property type="term" value="F:alpha-1,2-mannosyltransferase activity"/>
    <property type="evidence" value="ECO:0007669"/>
    <property type="project" value="TreeGrafter"/>
</dbReference>
<organism evidence="11 12">
    <name type="scientific">Metarhizium album (strain ARSEF 1941)</name>
    <dbReference type="NCBI Taxonomy" id="1081103"/>
    <lineage>
        <taxon>Eukaryota</taxon>
        <taxon>Fungi</taxon>
        <taxon>Dikarya</taxon>
        <taxon>Ascomycota</taxon>
        <taxon>Pezizomycotina</taxon>
        <taxon>Sordariomycetes</taxon>
        <taxon>Hypocreomycetidae</taxon>
        <taxon>Hypocreales</taxon>
        <taxon>Clavicipitaceae</taxon>
        <taxon>Metarhizium</taxon>
    </lineage>
</organism>
<comment type="caution">
    <text evidence="11">The sequence shown here is derived from an EMBL/GenBank/DDBJ whole genome shotgun (WGS) entry which is preliminary data.</text>
</comment>
<dbReference type="InterPro" id="IPR022751">
    <property type="entry name" value="Alpha_mannosyltransferase"/>
</dbReference>
<evidence type="ECO:0000256" key="3">
    <source>
        <dbReference type="ARBA" id="ARBA00009105"/>
    </source>
</evidence>
<dbReference type="HOGENOM" id="CLU_602812_0_0_1"/>
<comment type="similarity">
    <text evidence="3">Belongs to the MNN1/MNT family.</text>
</comment>
<proteinExistence type="inferred from homology"/>
<feature type="compositionally biased region" description="Basic and acidic residues" evidence="10">
    <location>
        <begin position="510"/>
        <end position="523"/>
    </location>
</feature>
<name>A0A0B2WN04_METAS</name>
<dbReference type="InterPro" id="IPR029044">
    <property type="entry name" value="Nucleotide-diphossugar_trans"/>
</dbReference>
<evidence type="ECO:0000256" key="4">
    <source>
        <dbReference type="ARBA" id="ARBA00022679"/>
    </source>
</evidence>
<dbReference type="GO" id="GO:0000139">
    <property type="term" value="C:Golgi membrane"/>
    <property type="evidence" value="ECO:0007669"/>
    <property type="project" value="UniProtKB-SubCell"/>
</dbReference>
<feature type="compositionally biased region" description="Basic and acidic residues" evidence="10">
    <location>
        <begin position="85"/>
        <end position="102"/>
    </location>
</feature>
<keyword evidence="7" id="KW-1133">Transmembrane helix</keyword>
<dbReference type="AlphaFoldDB" id="A0A0B2WN04"/>
<reference evidence="11 12" key="1">
    <citation type="journal article" date="2014" name="Proc. Natl. Acad. Sci. U.S.A.">
        <title>Trajectory and genomic determinants of fungal-pathogen speciation and host adaptation.</title>
        <authorList>
            <person name="Hu X."/>
            <person name="Xiao G."/>
            <person name="Zheng P."/>
            <person name="Shang Y."/>
            <person name="Su Y."/>
            <person name="Zhang X."/>
            <person name="Liu X."/>
            <person name="Zhan S."/>
            <person name="St Leger R.J."/>
            <person name="Wang C."/>
        </authorList>
    </citation>
    <scope>NUCLEOTIDE SEQUENCE [LARGE SCALE GENOMIC DNA]</scope>
    <source>
        <strain evidence="11 12">ARSEF 1941</strain>
    </source>
</reference>
<evidence type="ECO:0000256" key="10">
    <source>
        <dbReference type="SAM" id="MobiDB-lite"/>
    </source>
</evidence>
<evidence type="ECO:0000256" key="2">
    <source>
        <dbReference type="ARBA" id="ARBA00004922"/>
    </source>
</evidence>
<keyword evidence="4 11" id="KW-0808">Transferase</keyword>
<evidence type="ECO:0000313" key="11">
    <source>
        <dbReference type="EMBL" id="KHN94872.1"/>
    </source>
</evidence>
<feature type="region of interest" description="Disordered" evidence="10">
    <location>
        <begin position="500"/>
        <end position="523"/>
    </location>
</feature>
<protein>
    <submittedName>
        <fullName evidence="11">Alpha-mannosyltransferase</fullName>
    </submittedName>
</protein>
<evidence type="ECO:0000256" key="8">
    <source>
        <dbReference type="ARBA" id="ARBA00023034"/>
    </source>
</evidence>
<evidence type="ECO:0000256" key="6">
    <source>
        <dbReference type="ARBA" id="ARBA00022968"/>
    </source>
</evidence>
<sequence>MIRKSARGLRLTLAFALNLIVLFAIFNYRNGGTLVPNPRHARARHDVRCFPPRKKPASIKVPAAQDDKFLAGLWDTLRPLFDQHKPEPAHIDKPAPEKKPGESELGSFFDLTDEEADLTRARHEELVGKLPPYPQQRFGGRGVVILAGGRYSEFAAITLGMLRESGSRLPVELWFDDGGDDEWCRELEPEGVACRRLTEYMSLDDLPSPYQWKVFTMLYSTFEEILFIDADSMPVKNPDSVFESAVFQSNGVILWPDYWTHTGSPWLPYLVGINDTRKSDMLVREMSIESGQIYWNKKTHWKSLVLAAYYNYFGPDFWYTVFNNGWAGWGDKDAFVVACKAAQQPYYQVPHSIVTIFLQGTTDGIGMLQGDPTNRAEHTPLFMHINMIKMSMREVLCSEDCTKSERQGDHPFHMIDENSRINKHLREGRRLYAVAELFEANIDPEPDVWRVLEHTACRTHRGSRHMCKNARDHMERTFGFKFTADGDEGGDGDARVCIEGPWAQPSTARPKPDNWTRGDGEDY</sequence>
<evidence type="ECO:0000256" key="9">
    <source>
        <dbReference type="ARBA" id="ARBA00023136"/>
    </source>
</evidence>